<sequence>MTIREAGGAWQSRRGTGGPSCTDRSHADDVAVLRELAADVTANPVLALRATMVLMCVLGSSSSVVAREVGCSRRTVVTWRERFRVEGVDGLRDAPRQGRPVTLNPAVVVVRTLQPPGDGHSRWSTRRLAAELGISNVSVGAVWRQWGMRPEPEGRVALLTEPVLDATIVDVVGLLVSRSMVLFAVAVGEPRRRAGAAVGLGRAVSDRLSGVAGRGPSGDDPLPVEFLDGLEVLLREQGARRPSEARLLVQGDATACRWALEQAVVAAHVIPAHLAWERIVRLGCLIAGSDEDGAASVGALRAAITDHGDGGTFGWLRRADREPDPTSTATGS</sequence>
<name>A0A6M6JKY7_9PSEU</name>
<gene>
    <name evidence="2" type="ORF">HOP40_19600</name>
</gene>
<evidence type="ECO:0000313" key="3">
    <source>
        <dbReference type="Proteomes" id="UP000505377"/>
    </source>
</evidence>
<organism evidence="2 3">
    <name type="scientific">Pseudonocardia broussonetiae</name>
    <dbReference type="NCBI Taxonomy" id="2736640"/>
    <lineage>
        <taxon>Bacteria</taxon>
        <taxon>Bacillati</taxon>
        <taxon>Actinomycetota</taxon>
        <taxon>Actinomycetes</taxon>
        <taxon>Pseudonocardiales</taxon>
        <taxon>Pseudonocardiaceae</taxon>
        <taxon>Pseudonocardia</taxon>
    </lineage>
</organism>
<feature type="region of interest" description="Disordered" evidence="1">
    <location>
        <begin position="1"/>
        <end position="24"/>
    </location>
</feature>
<dbReference type="AlphaFoldDB" id="A0A6M6JKY7"/>
<evidence type="ECO:0000313" key="2">
    <source>
        <dbReference type="EMBL" id="QJY47740.1"/>
    </source>
</evidence>
<reference evidence="2 3" key="1">
    <citation type="submission" date="2020-05" db="EMBL/GenBank/DDBJ databases">
        <authorList>
            <person name="Mo P."/>
        </authorList>
    </citation>
    <scope>NUCLEOTIDE SEQUENCE [LARGE SCALE GENOMIC DNA]</scope>
    <source>
        <strain evidence="2 3">Gen01</strain>
    </source>
</reference>
<protein>
    <submittedName>
        <fullName evidence="2">Helix-turn-helix domain-containing protein</fullName>
    </submittedName>
</protein>
<proteinExistence type="predicted"/>
<dbReference type="InterPro" id="IPR009057">
    <property type="entry name" value="Homeodomain-like_sf"/>
</dbReference>
<dbReference type="RefSeq" id="WP_172160675.1">
    <property type="nucleotide sequence ID" value="NZ_CP053564.1"/>
</dbReference>
<dbReference type="Pfam" id="PF13551">
    <property type="entry name" value="HTH_29"/>
    <property type="match status" value="1"/>
</dbReference>
<dbReference type="SUPFAM" id="SSF46689">
    <property type="entry name" value="Homeodomain-like"/>
    <property type="match status" value="1"/>
</dbReference>
<keyword evidence="3" id="KW-1185">Reference proteome</keyword>
<accession>A0A6M6JKY7</accession>
<dbReference type="EMBL" id="CP053564">
    <property type="protein sequence ID" value="QJY47740.1"/>
    <property type="molecule type" value="Genomic_DNA"/>
</dbReference>
<feature type="region of interest" description="Disordered" evidence="1">
    <location>
        <begin position="313"/>
        <end position="332"/>
    </location>
</feature>
<evidence type="ECO:0000256" key="1">
    <source>
        <dbReference type="SAM" id="MobiDB-lite"/>
    </source>
</evidence>
<dbReference type="Proteomes" id="UP000505377">
    <property type="component" value="Chromosome"/>
</dbReference>
<dbReference type="KEGG" id="pbro:HOP40_19600"/>